<reference evidence="2" key="1">
    <citation type="submission" date="2020-03" db="EMBL/GenBank/DDBJ databases">
        <title>A high-quality chromosome-level genome assembly of a woody plant with both climbing and erect habits, Rhamnella rubrinervis.</title>
        <authorList>
            <person name="Lu Z."/>
            <person name="Yang Y."/>
            <person name="Zhu X."/>
            <person name="Sun Y."/>
        </authorList>
    </citation>
    <scope>NUCLEOTIDE SEQUENCE</scope>
    <source>
        <strain evidence="2">BYM</strain>
        <tissue evidence="2">Leaf</tissue>
    </source>
</reference>
<accession>A0A8K0H3T0</accession>
<dbReference type="Pfam" id="PF13456">
    <property type="entry name" value="RVT_3"/>
    <property type="match status" value="1"/>
</dbReference>
<gene>
    <name evidence="2" type="ORF">FNV43_RR14812</name>
</gene>
<comment type="caution">
    <text evidence="2">The sequence shown here is derived from an EMBL/GenBank/DDBJ whole genome shotgun (WGS) entry which is preliminary data.</text>
</comment>
<name>A0A8K0H3T0_9ROSA</name>
<dbReference type="GO" id="GO:0003676">
    <property type="term" value="F:nucleic acid binding"/>
    <property type="evidence" value="ECO:0007669"/>
    <property type="project" value="InterPro"/>
</dbReference>
<dbReference type="InterPro" id="IPR002156">
    <property type="entry name" value="RNaseH_domain"/>
</dbReference>
<evidence type="ECO:0000313" key="2">
    <source>
        <dbReference type="EMBL" id="KAF3445119.1"/>
    </source>
</evidence>
<feature type="domain" description="RNase H type-1" evidence="1">
    <location>
        <begin position="48"/>
        <end position="135"/>
    </location>
</feature>
<keyword evidence="3" id="KW-1185">Reference proteome</keyword>
<organism evidence="2 3">
    <name type="scientific">Rhamnella rubrinervis</name>
    <dbReference type="NCBI Taxonomy" id="2594499"/>
    <lineage>
        <taxon>Eukaryota</taxon>
        <taxon>Viridiplantae</taxon>
        <taxon>Streptophyta</taxon>
        <taxon>Embryophyta</taxon>
        <taxon>Tracheophyta</taxon>
        <taxon>Spermatophyta</taxon>
        <taxon>Magnoliopsida</taxon>
        <taxon>eudicotyledons</taxon>
        <taxon>Gunneridae</taxon>
        <taxon>Pentapetalae</taxon>
        <taxon>rosids</taxon>
        <taxon>fabids</taxon>
        <taxon>Rosales</taxon>
        <taxon>Rhamnaceae</taxon>
        <taxon>rhamnoid group</taxon>
        <taxon>Rhamneae</taxon>
        <taxon>Rhamnella</taxon>
    </lineage>
</organism>
<evidence type="ECO:0000313" key="3">
    <source>
        <dbReference type="Proteomes" id="UP000796880"/>
    </source>
</evidence>
<protein>
    <recommendedName>
        <fullName evidence="1">RNase H type-1 domain-containing protein</fullName>
    </recommendedName>
</protein>
<evidence type="ECO:0000259" key="1">
    <source>
        <dbReference type="Pfam" id="PF13456"/>
    </source>
</evidence>
<proteinExistence type="predicted"/>
<dbReference type="Proteomes" id="UP000796880">
    <property type="component" value="Unassembled WGS sequence"/>
</dbReference>
<dbReference type="GO" id="GO:0004523">
    <property type="term" value="F:RNA-DNA hybrid ribonuclease activity"/>
    <property type="evidence" value="ECO:0007669"/>
    <property type="project" value="InterPro"/>
</dbReference>
<dbReference type="AlphaFoldDB" id="A0A8K0H3T0"/>
<dbReference type="EMBL" id="VOIH02000006">
    <property type="protein sequence ID" value="KAF3445119.1"/>
    <property type="molecule type" value="Genomic_DNA"/>
</dbReference>
<sequence>MDEFERLSVLDKLSMDRLEDLPISAPTSFPFNACIVHTDIAVGKERIALAMAICDYKGNLISLGSKLMTVLTPHLAKIKALEWATDLIERKGNLRVVWFCGSQVVVKEVKDNSKSNSWFAYTEILKDLIPLTFEQQIHKDITKGQTTVNGKTLSSVGHLLAKCKSVIGEAPSTVGSHDKEKENKALKLTQVYKQKHTSSPHVESTTPIVLTTNAFEVTSWADAFGDSDNEIDDYEDDRFVNQWPTL</sequence>